<sequence>MSEAAYPHLLSALDLGFTTLPNRVLMGSMHTGLEDKASDFPKLAAYFGERARGGVGLIVTGGIAPNMVGWLKPFSGKLSMPWEVRRHRLITQAVHKEGGKVCMQILHAGRYAYHPLSVAPSAIKAPINPFKPRELSSAGVERQIRAFVRCAVLAREAGYDGVEIMGSEGYLINQFLAARTNHRVDDWGGSFERRLRFPVEIIRRTREAVGKDFILIFRLSMLELVEGGANFDEVIASAKAIEAAGATIINTGIGWHEARVPTIATSVPRAAFASVTAKLKPHVKIPLVAVNRINMPDVAEQVIASGQADMVSMARPLLADAEWVVKAKQRRADEINTCIACNQACLDHVFVNKKASCLVNPRACAETELNYTITDKPRKIAVIGAGPAGLAAATVAAERGHQVTLFDSAQEIGGQFNLAKKIPGKEEFHETLRYFRRRLETTGVAQKLGKRIGAEQLIEQGFDEVLLATGIRPRQLKLEGIDHPKVCSYIDVLTGRVDIGRRVAIIGAGGIGFDVAEFLVHDGVSPSLQIPRWMEEWGVDPSFESPGGLREASPEPAAREVWLLQRSEGRPGAKLAKTTGWIHRAALKHKQVKMLGNVSYQRIDDQGLHVRIGEEERCLDVDHVVICAGQEPLRELFEPLQQAGRSVHLIGGADVAAELDAKRAIAQGSRLAARL</sequence>
<keyword evidence="13" id="KW-1185">Reference proteome</keyword>
<dbReference type="GO" id="GO:0010181">
    <property type="term" value="F:FMN binding"/>
    <property type="evidence" value="ECO:0007669"/>
    <property type="project" value="InterPro"/>
</dbReference>
<dbReference type="InterPro" id="IPR051793">
    <property type="entry name" value="NADH:flavin_oxidoreductase"/>
</dbReference>
<keyword evidence="7" id="KW-0560">Oxidoreductase</keyword>
<proteinExistence type="inferred from homology"/>
<dbReference type="Gene3D" id="3.20.20.70">
    <property type="entry name" value="Aldolase class I"/>
    <property type="match status" value="1"/>
</dbReference>
<evidence type="ECO:0000259" key="10">
    <source>
        <dbReference type="Pfam" id="PF00724"/>
    </source>
</evidence>
<evidence type="ECO:0000256" key="3">
    <source>
        <dbReference type="ARBA" id="ARBA00011048"/>
    </source>
</evidence>
<dbReference type="AlphaFoldDB" id="A0AAW3ZSS8"/>
<dbReference type="PRINTS" id="PR00368">
    <property type="entry name" value="FADPNR"/>
</dbReference>
<feature type="domain" description="FAD/NAD(P)-binding" evidence="11">
    <location>
        <begin position="379"/>
        <end position="644"/>
    </location>
</feature>
<dbReference type="Pfam" id="PF00724">
    <property type="entry name" value="Oxidored_FMN"/>
    <property type="match status" value="1"/>
</dbReference>
<dbReference type="PANTHER" id="PTHR42917">
    <property type="entry name" value="2,4-DIENOYL-COA REDUCTASE"/>
    <property type="match status" value="1"/>
</dbReference>
<reference evidence="12 13" key="1">
    <citation type="submission" date="2020-09" db="EMBL/GenBank/DDBJ databases">
        <title>Pseudoxanthomonas sp. CAU 1598 isolated from sand of Yaerae Beach.</title>
        <authorList>
            <person name="Kim W."/>
        </authorList>
    </citation>
    <scope>NUCLEOTIDE SEQUENCE [LARGE SCALE GENOMIC DNA]</scope>
    <source>
        <strain evidence="12 13">CAU 1598</strain>
    </source>
</reference>
<dbReference type="Pfam" id="PF07992">
    <property type="entry name" value="Pyr_redox_2"/>
    <property type="match status" value="1"/>
</dbReference>
<comment type="similarity">
    <text evidence="3">In the N-terminal section; belongs to the NADH:flavin oxidoreductase/NADH oxidase family.</text>
</comment>
<dbReference type="PANTHER" id="PTHR42917:SF2">
    <property type="entry name" value="2,4-DIENOYL-COA REDUCTASE [(2E)-ENOYL-COA-PRODUCING]"/>
    <property type="match status" value="1"/>
</dbReference>
<dbReference type="PRINTS" id="PR00411">
    <property type="entry name" value="PNDRDTASEI"/>
</dbReference>
<dbReference type="Gene3D" id="3.40.50.720">
    <property type="entry name" value="NAD(P)-binding Rossmann-like Domain"/>
    <property type="match status" value="1"/>
</dbReference>
<keyword evidence="5" id="KW-0288">FMN</keyword>
<keyword evidence="9" id="KW-0411">Iron-sulfur</keyword>
<keyword evidence="8" id="KW-0408">Iron</keyword>
<dbReference type="SUPFAM" id="SSF51905">
    <property type="entry name" value="FAD/NAD(P)-binding domain"/>
    <property type="match status" value="1"/>
</dbReference>
<comment type="cofactor">
    <cofactor evidence="1">
        <name>FMN</name>
        <dbReference type="ChEBI" id="CHEBI:58210"/>
    </cofactor>
</comment>
<evidence type="ECO:0000256" key="2">
    <source>
        <dbReference type="ARBA" id="ARBA00001966"/>
    </source>
</evidence>
<evidence type="ECO:0000259" key="11">
    <source>
        <dbReference type="Pfam" id="PF07992"/>
    </source>
</evidence>
<evidence type="ECO:0000256" key="7">
    <source>
        <dbReference type="ARBA" id="ARBA00023002"/>
    </source>
</evidence>
<evidence type="ECO:0000256" key="1">
    <source>
        <dbReference type="ARBA" id="ARBA00001917"/>
    </source>
</evidence>
<evidence type="ECO:0000256" key="4">
    <source>
        <dbReference type="ARBA" id="ARBA00022630"/>
    </source>
</evidence>
<accession>A0AAW3ZSS8</accession>
<dbReference type="InterPro" id="IPR013785">
    <property type="entry name" value="Aldolase_TIM"/>
</dbReference>
<evidence type="ECO:0000313" key="13">
    <source>
        <dbReference type="Proteomes" id="UP000613768"/>
    </source>
</evidence>
<dbReference type="RefSeq" id="WP_192030932.1">
    <property type="nucleotide sequence ID" value="NZ_JACYTR010000054.1"/>
</dbReference>
<dbReference type="FunFam" id="3.50.50.60:FF:000113">
    <property type="entry name" value="NADPH-dependent 2,4-dienoyl-CoA reductase"/>
    <property type="match status" value="1"/>
</dbReference>
<evidence type="ECO:0000256" key="9">
    <source>
        <dbReference type="ARBA" id="ARBA00023014"/>
    </source>
</evidence>
<dbReference type="Gene3D" id="3.50.50.60">
    <property type="entry name" value="FAD/NAD(P)-binding domain"/>
    <property type="match status" value="1"/>
</dbReference>
<protein>
    <submittedName>
        <fullName evidence="12">NADPH-dependent 2,4-dienoyl-CoA reductase</fullName>
    </submittedName>
</protein>
<dbReference type="CDD" id="cd02930">
    <property type="entry name" value="DCR_FMN"/>
    <property type="match status" value="1"/>
</dbReference>
<feature type="domain" description="NADH:flavin oxidoreductase/NADH oxidase N-terminal" evidence="10">
    <location>
        <begin position="12"/>
        <end position="334"/>
    </location>
</feature>
<evidence type="ECO:0000313" key="12">
    <source>
        <dbReference type="EMBL" id="MBD8527512.1"/>
    </source>
</evidence>
<dbReference type="GO" id="GO:0008670">
    <property type="term" value="F:2,4-dienoyl-CoA reductase (NADPH) activity"/>
    <property type="evidence" value="ECO:0007669"/>
    <property type="project" value="TreeGrafter"/>
</dbReference>
<keyword evidence="4" id="KW-0285">Flavoprotein</keyword>
<dbReference type="InterPro" id="IPR001155">
    <property type="entry name" value="OxRdtase_FMN_N"/>
</dbReference>
<organism evidence="12 13">
    <name type="scientific">Pseudomarimonas arenosa</name>
    <dbReference type="NCBI Taxonomy" id="2774145"/>
    <lineage>
        <taxon>Bacteria</taxon>
        <taxon>Pseudomonadati</taxon>
        <taxon>Pseudomonadota</taxon>
        <taxon>Gammaproteobacteria</taxon>
        <taxon>Lysobacterales</taxon>
        <taxon>Lysobacteraceae</taxon>
        <taxon>Pseudomarimonas</taxon>
    </lineage>
</organism>
<dbReference type="GO" id="GO:0051536">
    <property type="term" value="F:iron-sulfur cluster binding"/>
    <property type="evidence" value="ECO:0007669"/>
    <property type="project" value="UniProtKB-KW"/>
</dbReference>
<dbReference type="SUPFAM" id="SSF51971">
    <property type="entry name" value="Nucleotide-binding domain"/>
    <property type="match status" value="1"/>
</dbReference>
<dbReference type="InterPro" id="IPR036188">
    <property type="entry name" value="FAD/NAD-bd_sf"/>
</dbReference>
<gene>
    <name evidence="12" type="ORF">IFO71_17350</name>
</gene>
<evidence type="ECO:0000256" key="8">
    <source>
        <dbReference type="ARBA" id="ARBA00023004"/>
    </source>
</evidence>
<dbReference type="SUPFAM" id="SSF51395">
    <property type="entry name" value="FMN-linked oxidoreductases"/>
    <property type="match status" value="1"/>
</dbReference>
<dbReference type="Proteomes" id="UP000613768">
    <property type="component" value="Unassembled WGS sequence"/>
</dbReference>
<comment type="cofactor">
    <cofactor evidence="2">
        <name>[4Fe-4S] cluster</name>
        <dbReference type="ChEBI" id="CHEBI:49883"/>
    </cofactor>
</comment>
<dbReference type="FunFam" id="3.20.20.70:FF:000082">
    <property type="entry name" value="NADPH-dependent 2,4-dienoyl-CoA reductase"/>
    <property type="match status" value="1"/>
</dbReference>
<dbReference type="InterPro" id="IPR023753">
    <property type="entry name" value="FAD/NAD-binding_dom"/>
</dbReference>
<dbReference type="GO" id="GO:0046872">
    <property type="term" value="F:metal ion binding"/>
    <property type="evidence" value="ECO:0007669"/>
    <property type="project" value="UniProtKB-KW"/>
</dbReference>
<dbReference type="GO" id="GO:0033543">
    <property type="term" value="P:fatty acid beta-oxidation, unsaturated, even number, reductase/isomerase pathway"/>
    <property type="evidence" value="ECO:0007669"/>
    <property type="project" value="TreeGrafter"/>
</dbReference>
<dbReference type="EMBL" id="JACYTR010000054">
    <property type="protein sequence ID" value="MBD8527512.1"/>
    <property type="molecule type" value="Genomic_DNA"/>
</dbReference>
<evidence type="ECO:0000256" key="6">
    <source>
        <dbReference type="ARBA" id="ARBA00022723"/>
    </source>
</evidence>
<evidence type="ECO:0000256" key="5">
    <source>
        <dbReference type="ARBA" id="ARBA00022643"/>
    </source>
</evidence>
<name>A0AAW3ZSS8_9GAMM</name>
<keyword evidence="6" id="KW-0479">Metal-binding</keyword>
<comment type="caution">
    <text evidence="12">The sequence shown here is derived from an EMBL/GenBank/DDBJ whole genome shotgun (WGS) entry which is preliminary data.</text>
</comment>